<keyword evidence="1" id="KW-0472">Membrane</keyword>
<evidence type="ECO:0000256" key="1">
    <source>
        <dbReference type="SAM" id="Phobius"/>
    </source>
</evidence>
<dbReference type="AlphaFoldDB" id="A0A5E6RG56"/>
<dbReference type="EMBL" id="CABVHG010000007">
    <property type="protein sequence ID" value="VVM65803.1"/>
    <property type="molecule type" value="Genomic_DNA"/>
</dbReference>
<dbReference type="EMBL" id="OZ024668">
    <property type="protein sequence ID" value="CAK9889165.1"/>
    <property type="molecule type" value="Genomic_DNA"/>
</dbReference>
<feature type="transmembrane region" description="Helical" evidence="1">
    <location>
        <begin position="48"/>
        <end position="68"/>
    </location>
</feature>
<accession>A0A5E6RG56</accession>
<dbReference type="Proteomes" id="UP000326595">
    <property type="component" value="Chromosome"/>
</dbReference>
<gene>
    <name evidence="3" type="ORF">PS652_01518</name>
    <name evidence="2" type="ORF">PS652_01994</name>
</gene>
<keyword evidence="1" id="KW-1133">Transmembrane helix</keyword>
<evidence type="ECO:0000313" key="4">
    <source>
        <dbReference type="Proteomes" id="UP000326595"/>
    </source>
</evidence>
<keyword evidence="1" id="KW-0812">Transmembrane</keyword>
<evidence type="ECO:0008006" key="5">
    <source>
        <dbReference type="Google" id="ProtNLM"/>
    </source>
</evidence>
<organism evidence="3">
    <name type="scientific">Pseudomonas fluorescens</name>
    <dbReference type="NCBI Taxonomy" id="294"/>
    <lineage>
        <taxon>Bacteria</taxon>
        <taxon>Pseudomonadati</taxon>
        <taxon>Pseudomonadota</taxon>
        <taxon>Gammaproteobacteria</taxon>
        <taxon>Pseudomonadales</taxon>
        <taxon>Pseudomonadaceae</taxon>
        <taxon>Pseudomonas</taxon>
    </lineage>
</organism>
<evidence type="ECO:0000313" key="3">
    <source>
        <dbReference type="EMBL" id="VVM65803.1"/>
    </source>
</evidence>
<reference evidence="2 4" key="2">
    <citation type="submission" date="2024-03" db="EMBL/GenBank/DDBJ databases">
        <authorList>
            <person name="Alaster D. Moffat"/>
            <person name="Govind Chandra"/>
            <person name="Andrew W. Truman"/>
        </authorList>
    </citation>
    <scope>NUCLEOTIDE SEQUENCE [LARGE SCALE GENOMIC DNA]</scope>
    <source>
        <strain evidence="2">PS652</strain>
    </source>
</reference>
<name>A0A5E6RG56_PSEFL</name>
<feature type="transmembrane region" description="Helical" evidence="1">
    <location>
        <begin position="104"/>
        <end position="126"/>
    </location>
</feature>
<evidence type="ECO:0000313" key="2">
    <source>
        <dbReference type="EMBL" id="CAK9889165.1"/>
    </source>
</evidence>
<protein>
    <recommendedName>
        <fullName evidence="5">Transmembrane protein</fullName>
    </recommendedName>
</protein>
<reference evidence="3" key="1">
    <citation type="submission" date="2019-09" db="EMBL/GenBank/DDBJ databases">
        <authorList>
            <person name="Chandra G."/>
            <person name="Truman W A."/>
        </authorList>
    </citation>
    <scope>NUCLEOTIDE SEQUENCE [LARGE SCALE GENOMIC DNA]</scope>
    <source>
        <strain evidence="3">PS652</strain>
    </source>
</reference>
<dbReference type="RefSeq" id="WP_150776795.1">
    <property type="nucleotide sequence ID" value="NZ_OZ024668.1"/>
</dbReference>
<feature type="transmembrane region" description="Helical" evidence="1">
    <location>
        <begin position="14"/>
        <end position="36"/>
    </location>
</feature>
<sequence>MDLQRQATFRKQAWLDYTGVTALLLIAVAVPVLSFLEAARPIGEPLGVWFQRSGAITTVFSMFAAALIKVLVARLHVPGTWGDDDGCAVLDQFKARLDVANKTSFVLIVVGTIVWGYGDVIINNLLAM</sequence>
<proteinExistence type="predicted"/>